<feature type="region of interest" description="Disordered" evidence="1">
    <location>
        <begin position="693"/>
        <end position="747"/>
    </location>
</feature>
<feature type="transmembrane region" description="Helical" evidence="2">
    <location>
        <begin position="6"/>
        <end position="27"/>
    </location>
</feature>
<evidence type="ECO:0000313" key="3">
    <source>
        <dbReference type="EMBL" id="CAG8481770.1"/>
    </source>
</evidence>
<feature type="compositionally biased region" description="Polar residues" evidence="1">
    <location>
        <begin position="568"/>
        <end position="584"/>
    </location>
</feature>
<organism evidence="3 4">
    <name type="scientific">Acaulospora morrowiae</name>
    <dbReference type="NCBI Taxonomy" id="94023"/>
    <lineage>
        <taxon>Eukaryota</taxon>
        <taxon>Fungi</taxon>
        <taxon>Fungi incertae sedis</taxon>
        <taxon>Mucoromycota</taxon>
        <taxon>Glomeromycotina</taxon>
        <taxon>Glomeromycetes</taxon>
        <taxon>Diversisporales</taxon>
        <taxon>Acaulosporaceae</taxon>
        <taxon>Acaulospora</taxon>
    </lineage>
</organism>
<feature type="region of interest" description="Disordered" evidence="1">
    <location>
        <begin position="654"/>
        <end position="680"/>
    </location>
</feature>
<keyword evidence="2" id="KW-0472">Membrane</keyword>
<dbReference type="AlphaFoldDB" id="A0A9N8WER0"/>
<dbReference type="OrthoDB" id="432528at2759"/>
<feature type="compositionally biased region" description="Polar residues" evidence="1">
    <location>
        <begin position="592"/>
        <end position="601"/>
    </location>
</feature>
<keyword evidence="4" id="KW-1185">Reference proteome</keyword>
<evidence type="ECO:0000256" key="1">
    <source>
        <dbReference type="SAM" id="MobiDB-lite"/>
    </source>
</evidence>
<dbReference type="EMBL" id="CAJVPV010000970">
    <property type="protein sequence ID" value="CAG8481770.1"/>
    <property type="molecule type" value="Genomic_DNA"/>
</dbReference>
<dbReference type="PANTHER" id="PTHR23244">
    <property type="entry name" value="KELCH REPEAT DOMAIN"/>
    <property type="match status" value="1"/>
</dbReference>
<accession>A0A9N8WER0</accession>
<feature type="transmembrane region" description="Helical" evidence="2">
    <location>
        <begin position="402"/>
        <end position="425"/>
    </location>
</feature>
<dbReference type="Pfam" id="PF24681">
    <property type="entry name" value="Kelch_KLHDC2_KLHL20_DRC7"/>
    <property type="match status" value="1"/>
</dbReference>
<protein>
    <submittedName>
        <fullName evidence="3">8245_t:CDS:1</fullName>
    </submittedName>
</protein>
<name>A0A9N8WER0_9GLOM</name>
<evidence type="ECO:0000256" key="2">
    <source>
        <dbReference type="SAM" id="Phobius"/>
    </source>
</evidence>
<feature type="compositionally biased region" description="Basic and acidic residues" evidence="1">
    <location>
        <begin position="505"/>
        <end position="514"/>
    </location>
</feature>
<feature type="compositionally biased region" description="Low complexity" evidence="1">
    <location>
        <begin position="668"/>
        <end position="680"/>
    </location>
</feature>
<gene>
    <name evidence="3" type="ORF">AMORRO_LOCUS2344</name>
</gene>
<dbReference type="InterPro" id="IPR011043">
    <property type="entry name" value="Gal_Oxase/kelch_b-propeller"/>
</dbReference>
<feature type="region of interest" description="Disordered" evidence="1">
    <location>
        <begin position="563"/>
        <end position="601"/>
    </location>
</feature>
<reference evidence="3" key="1">
    <citation type="submission" date="2021-06" db="EMBL/GenBank/DDBJ databases">
        <authorList>
            <person name="Kallberg Y."/>
            <person name="Tangrot J."/>
            <person name="Rosling A."/>
        </authorList>
    </citation>
    <scope>NUCLEOTIDE SEQUENCE</scope>
    <source>
        <strain evidence="3">CL551</strain>
    </source>
</reference>
<dbReference type="Gene3D" id="2.120.10.80">
    <property type="entry name" value="Kelch-type beta propeller"/>
    <property type="match status" value="1"/>
</dbReference>
<dbReference type="SUPFAM" id="SSF50965">
    <property type="entry name" value="Galactose oxidase, central domain"/>
    <property type="match status" value="1"/>
</dbReference>
<dbReference type="Proteomes" id="UP000789342">
    <property type="component" value="Unassembled WGS sequence"/>
</dbReference>
<comment type="caution">
    <text evidence="3">The sequence shown here is derived from an EMBL/GenBank/DDBJ whole genome shotgun (WGS) entry which is preliminary data.</text>
</comment>
<dbReference type="InterPro" id="IPR015915">
    <property type="entry name" value="Kelch-typ_b-propeller"/>
</dbReference>
<feature type="region of interest" description="Disordered" evidence="1">
    <location>
        <begin position="771"/>
        <end position="818"/>
    </location>
</feature>
<feature type="region of interest" description="Disordered" evidence="1">
    <location>
        <begin position="500"/>
        <end position="522"/>
    </location>
</feature>
<keyword evidence="2" id="KW-1133">Transmembrane helix</keyword>
<feature type="compositionally biased region" description="Polar residues" evidence="1">
    <location>
        <begin position="654"/>
        <end position="666"/>
    </location>
</feature>
<keyword evidence="2" id="KW-0812">Transmembrane</keyword>
<dbReference type="PANTHER" id="PTHR23244:SF471">
    <property type="entry name" value="GUANINE NUCLEOTIDE-BINDING PROTEIN SUBUNIT BETA 1-RELATED"/>
    <property type="match status" value="1"/>
</dbReference>
<feature type="compositionally biased region" description="Low complexity" evidence="1">
    <location>
        <begin position="771"/>
        <end position="807"/>
    </location>
</feature>
<sequence>MKRINVTGNLLLLYTGIILVIVFNVIADRSSVFPGPRFEHSSVLKDSTLYFIGGVTDSDSPFYSLDVSSFFTSSTPLPEQLSFTKLSPTTNNLPLINDTGLNFTPVVLCGPENEQNIYLFTNKPPQSIISIYNLTSWTLEVSDKQQIGNWQTTQAICDDKRILLFQGIQDVIMSGDKINAPGVFLYYDLVSSTLTSELSVDPKIHGLVRPFIVQLIDGNVLMIGGKMRKIDGAFEYRSMSELNIYDPNTSTWISMNATGQILAGRESFSLSPTQDGRLILYGGINNVNTNPISPDIAVLDTTSNPFRWSTPEVLSPIPSRYSHTANVVGNNLIVAFGLIIQGNSSIPTSELHVLDISSTSKFTWIQSYSRSPFPLVYQSTISLEADYPRIQRRSDDFVVHRSTFVVLLMTFLVVVIFLVSVIIVMCRNNVIHLQIVKDKNHDEESPSIISMDNSIISYEGQMDDTKGKKSMNGKKDRTDKAIKFVIVNEAESPDKTLEGQYVKPNFDEHNDTHSDTGSMVQKHRDEEYQSFSDIDRRNGINFSKFGAVRTDLKDMVNVSKRGGVDFTPVNNDQETQGNNKTDQTSTEHADNENSVQVENGRISQKGTISTYNDYQDEEDTRNFYAMDFEDLSESSNAPYANLPASTQSVVPSTQKVQPSTPINRTFKSSHSSISQNSSVSSYSRYSPEIVTLPSTPRLTLPSTPRLTLPSTPRLTLPSSPRLITLPSSPRSTIIPSPHSKTFSSLPRLNNLPSSPHLKTFSSLPHLNILSSSPHSTSSSSPRLITLPSSPRSTLSSSPRLITLPSSPQESSTISRIPPTLNIWKPNPINQSKESILPSQTNLNYSRENAKRVVQTEFAEKESNGFDFKKIINFGGVKM</sequence>
<proteinExistence type="predicted"/>
<evidence type="ECO:0000313" key="4">
    <source>
        <dbReference type="Proteomes" id="UP000789342"/>
    </source>
</evidence>